<dbReference type="GO" id="GO:0008610">
    <property type="term" value="P:lipid biosynthetic process"/>
    <property type="evidence" value="ECO:0007669"/>
    <property type="project" value="InterPro"/>
</dbReference>
<protein>
    <recommendedName>
        <fullName evidence="7">Fatty acid hydroxylase domain-containing protein</fullName>
    </recommendedName>
</protein>
<dbReference type="GO" id="GO:0005506">
    <property type="term" value="F:iron ion binding"/>
    <property type="evidence" value="ECO:0007669"/>
    <property type="project" value="InterPro"/>
</dbReference>
<reference evidence="9" key="1">
    <citation type="journal article" date="2023" name="Commun. Biol.">
        <title>Genome analysis of Parmales, the sister group of diatoms, reveals the evolutionary specialization of diatoms from phago-mixotrophs to photoautotrophs.</title>
        <authorList>
            <person name="Ban H."/>
            <person name="Sato S."/>
            <person name="Yoshikawa S."/>
            <person name="Yamada K."/>
            <person name="Nakamura Y."/>
            <person name="Ichinomiya M."/>
            <person name="Sato N."/>
            <person name="Blanc-Mathieu R."/>
            <person name="Endo H."/>
            <person name="Kuwata A."/>
            <person name="Ogata H."/>
        </authorList>
    </citation>
    <scope>NUCLEOTIDE SEQUENCE [LARGE SCALE GENOMIC DNA]</scope>
</reference>
<evidence type="ECO:0000256" key="6">
    <source>
        <dbReference type="SAM" id="Phobius"/>
    </source>
</evidence>
<evidence type="ECO:0000313" key="9">
    <source>
        <dbReference type="Proteomes" id="UP001165065"/>
    </source>
</evidence>
<gene>
    <name evidence="8" type="ORF">TrCOL_g274</name>
</gene>
<accession>A0A9W7G531</accession>
<dbReference type="Pfam" id="PF04116">
    <property type="entry name" value="FA_hydroxylase"/>
    <property type="match status" value="1"/>
</dbReference>
<evidence type="ECO:0000256" key="1">
    <source>
        <dbReference type="ARBA" id="ARBA00004370"/>
    </source>
</evidence>
<keyword evidence="9" id="KW-1185">Reference proteome</keyword>
<feature type="transmembrane region" description="Helical" evidence="6">
    <location>
        <begin position="37"/>
        <end position="59"/>
    </location>
</feature>
<dbReference type="PANTHER" id="PTHR11863">
    <property type="entry name" value="STEROL DESATURASE"/>
    <property type="match status" value="1"/>
</dbReference>
<evidence type="ECO:0000256" key="5">
    <source>
        <dbReference type="SAM" id="MobiDB-lite"/>
    </source>
</evidence>
<evidence type="ECO:0000256" key="3">
    <source>
        <dbReference type="ARBA" id="ARBA00022989"/>
    </source>
</evidence>
<evidence type="ECO:0000256" key="2">
    <source>
        <dbReference type="ARBA" id="ARBA00022692"/>
    </source>
</evidence>
<feature type="compositionally biased region" description="Polar residues" evidence="5">
    <location>
        <begin position="347"/>
        <end position="361"/>
    </location>
</feature>
<keyword evidence="2 6" id="KW-0812">Transmembrane</keyword>
<feature type="compositionally biased region" description="Basic and acidic residues" evidence="5">
    <location>
        <begin position="322"/>
        <end position="342"/>
    </location>
</feature>
<dbReference type="OrthoDB" id="408954at2759"/>
<dbReference type="EMBL" id="BRYA01000029">
    <property type="protein sequence ID" value="GMI33341.1"/>
    <property type="molecule type" value="Genomic_DNA"/>
</dbReference>
<sequence length="408" mass="46473">MCSKKETTTTSNPAYAPTTYKNRLPPTSQFTTHFSSLLFSGSLPLTCLEFAIILLLFIVSIDPSHDVSGSFPFLYLPLFLLTTSLFRRFYNTYLEACYFHFPSHRTQPPKEHLLIKNAKDLSGRSLDQLHALHYHDLLTYLTTTLLYVSVYFFLPGFYPPLNPPQPQTFLERLARLTLNHLIMSFGMYWLHRSAHNVPALWRIHQVHHWAKHPLSRNTYEDHWFDNFSNLLVGHICSQILVPLDYPTFLFSHIFRIAESLEKHSGISSPLNLAHQGTRLFIGWAQMPHHHDWHHEGNKGSNYTFSSIGGVWDVLFKTRHEGRVTPNEKEEAKEGGEGEGSERRKNKTSTSASVHARGQSTGLDKGMRMRKENGEWKRTGKGWMDQAGGSLAPVATVVAAAGVKIFRGS</sequence>
<name>A0A9W7G531_9STRA</name>
<feature type="transmembrane region" description="Helical" evidence="6">
    <location>
        <begin position="71"/>
        <end position="90"/>
    </location>
</feature>
<dbReference type="AlphaFoldDB" id="A0A9W7G531"/>
<dbReference type="GO" id="GO:0016491">
    <property type="term" value="F:oxidoreductase activity"/>
    <property type="evidence" value="ECO:0007669"/>
    <property type="project" value="InterPro"/>
</dbReference>
<organism evidence="8 9">
    <name type="scientific">Triparma columacea</name>
    <dbReference type="NCBI Taxonomy" id="722753"/>
    <lineage>
        <taxon>Eukaryota</taxon>
        <taxon>Sar</taxon>
        <taxon>Stramenopiles</taxon>
        <taxon>Ochrophyta</taxon>
        <taxon>Bolidophyceae</taxon>
        <taxon>Parmales</taxon>
        <taxon>Triparmaceae</taxon>
        <taxon>Triparma</taxon>
    </lineage>
</organism>
<comment type="subcellular location">
    <subcellularLocation>
        <location evidence="1">Membrane</location>
    </subcellularLocation>
</comment>
<comment type="caution">
    <text evidence="8">The sequence shown here is derived from an EMBL/GenBank/DDBJ whole genome shotgun (WGS) entry which is preliminary data.</text>
</comment>
<dbReference type="InterPro" id="IPR050307">
    <property type="entry name" value="Sterol_Desaturase_Related"/>
</dbReference>
<evidence type="ECO:0000256" key="4">
    <source>
        <dbReference type="ARBA" id="ARBA00023136"/>
    </source>
</evidence>
<proteinExistence type="predicted"/>
<dbReference type="InterPro" id="IPR006694">
    <property type="entry name" value="Fatty_acid_hydroxylase"/>
</dbReference>
<evidence type="ECO:0000259" key="7">
    <source>
        <dbReference type="Pfam" id="PF04116"/>
    </source>
</evidence>
<evidence type="ECO:0000313" key="8">
    <source>
        <dbReference type="EMBL" id="GMI33341.1"/>
    </source>
</evidence>
<feature type="transmembrane region" description="Helical" evidence="6">
    <location>
        <begin position="137"/>
        <end position="161"/>
    </location>
</feature>
<feature type="domain" description="Fatty acid hydroxylase" evidence="7">
    <location>
        <begin position="179"/>
        <end position="317"/>
    </location>
</feature>
<dbReference type="Proteomes" id="UP001165065">
    <property type="component" value="Unassembled WGS sequence"/>
</dbReference>
<dbReference type="GO" id="GO:0016020">
    <property type="term" value="C:membrane"/>
    <property type="evidence" value="ECO:0007669"/>
    <property type="project" value="UniProtKB-SubCell"/>
</dbReference>
<keyword evidence="4 6" id="KW-0472">Membrane</keyword>
<feature type="region of interest" description="Disordered" evidence="5">
    <location>
        <begin position="322"/>
        <end position="369"/>
    </location>
</feature>
<keyword evidence="3 6" id="KW-1133">Transmembrane helix</keyword>